<dbReference type="OrthoDB" id="3552691at2759"/>
<feature type="compositionally biased region" description="Polar residues" evidence="1">
    <location>
        <begin position="128"/>
        <end position="141"/>
    </location>
</feature>
<evidence type="ECO:0000313" key="2">
    <source>
        <dbReference type="EMBL" id="RAL64463.1"/>
    </source>
</evidence>
<dbReference type="AlphaFoldDB" id="A0A395IYI1"/>
<protein>
    <submittedName>
        <fullName evidence="2">Uncharacterized protein</fullName>
    </submittedName>
</protein>
<evidence type="ECO:0000256" key="1">
    <source>
        <dbReference type="SAM" id="MobiDB-lite"/>
    </source>
</evidence>
<reference evidence="2 3" key="1">
    <citation type="submission" date="2018-06" db="EMBL/GenBank/DDBJ databases">
        <title>Genome Sequence of the Brown Rot Fungal Pathogen Monilinia fructigena.</title>
        <authorList>
            <person name="Landi L."/>
            <person name="De Miccolis Angelini R.M."/>
            <person name="Pollastro S."/>
            <person name="Abate D."/>
            <person name="Faretra F."/>
            <person name="Romanazzi G."/>
        </authorList>
    </citation>
    <scope>NUCLEOTIDE SEQUENCE [LARGE SCALE GENOMIC DNA]</scope>
    <source>
        <strain evidence="2 3">Mfrg269</strain>
    </source>
</reference>
<name>A0A395IYI1_9HELO</name>
<proteinExistence type="predicted"/>
<dbReference type="Proteomes" id="UP000249056">
    <property type="component" value="Unassembled WGS sequence"/>
</dbReference>
<gene>
    <name evidence="2" type="ORF">DID88_001939</name>
</gene>
<dbReference type="EMBL" id="QKRW01000014">
    <property type="protein sequence ID" value="RAL64463.1"/>
    <property type="molecule type" value="Genomic_DNA"/>
</dbReference>
<evidence type="ECO:0000313" key="3">
    <source>
        <dbReference type="Proteomes" id="UP000249056"/>
    </source>
</evidence>
<accession>A0A395IYI1</accession>
<organism evidence="2 3">
    <name type="scientific">Monilinia fructigena</name>
    <dbReference type="NCBI Taxonomy" id="38457"/>
    <lineage>
        <taxon>Eukaryota</taxon>
        <taxon>Fungi</taxon>
        <taxon>Dikarya</taxon>
        <taxon>Ascomycota</taxon>
        <taxon>Pezizomycotina</taxon>
        <taxon>Leotiomycetes</taxon>
        <taxon>Helotiales</taxon>
        <taxon>Sclerotiniaceae</taxon>
        <taxon>Monilinia</taxon>
    </lineage>
</organism>
<comment type="caution">
    <text evidence="2">The sequence shown here is derived from an EMBL/GenBank/DDBJ whole genome shotgun (WGS) entry which is preliminary data.</text>
</comment>
<feature type="region of interest" description="Disordered" evidence="1">
    <location>
        <begin position="125"/>
        <end position="157"/>
    </location>
</feature>
<sequence>MAYTFASPCRSICHGLTDLHFNDEQSNTTTDQGSDHHLANRQSYILGATRVEFAEAHVFAEANSIDSGRWHAVRTSQIEPRQPTHPRFGDWPHINVSPTSTLQINITDTKPSKIEDTQPGVVLGNEWPVSNGSQANNSQATIGRPDKPSPRHLKMSNNLPLRPKKIVKSSMNIGVDMPQLKATFREYKKEYTSAATIKQVNCIGYRILHLGTGNQDEDNSEMADIESEWGSLWERRRWLKREMLRIKSLYTSARCRRQERIQYDLRAGYDVAFIKSLK</sequence>
<keyword evidence="3" id="KW-1185">Reference proteome</keyword>